<dbReference type="Pfam" id="PF02910">
    <property type="entry name" value="Succ_DH_flav_C"/>
    <property type="match status" value="1"/>
</dbReference>
<evidence type="ECO:0000259" key="13">
    <source>
        <dbReference type="Pfam" id="PF00890"/>
    </source>
</evidence>
<dbReference type="InterPro" id="IPR030664">
    <property type="entry name" value="SdhA/FrdA/AprA"/>
</dbReference>
<dbReference type="InterPro" id="IPR003953">
    <property type="entry name" value="FAD-dep_OxRdtase_2_FAD-bd"/>
</dbReference>
<evidence type="ECO:0000313" key="16">
    <source>
        <dbReference type="Proteomes" id="UP001186944"/>
    </source>
</evidence>
<feature type="domain" description="FAD-dependent oxidoreductase 2 FAD-binding" evidence="13">
    <location>
        <begin position="1"/>
        <end position="48"/>
    </location>
</feature>
<dbReference type="PANTHER" id="PTHR11632">
    <property type="entry name" value="SUCCINATE DEHYDROGENASE 2 FLAVOPROTEIN SUBUNIT"/>
    <property type="match status" value="1"/>
</dbReference>
<evidence type="ECO:0000256" key="10">
    <source>
        <dbReference type="ARBA" id="ARBA00023002"/>
    </source>
</evidence>
<evidence type="ECO:0000256" key="7">
    <source>
        <dbReference type="ARBA" id="ARBA00022792"/>
    </source>
</evidence>
<evidence type="ECO:0000256" key="8">
    <source>
        <dbReference type="ARBA" id="ARBA00022827"/>
    </source>
</evidence>
<dbReference type="Gene3D" id="3.50.50.60">
    <property type="entry name" value="FAD/NAD(P)-binding domain"/>
    <property type="match status" value="1"/>
</dbReference>
<feature type="domain" description="Fumarate reductase/succinate dehydrogenase flavoprotein-like C-terminal" evidence="14">
    <location>
        <begin position="104"/>
        <end position="243"/>
    </location>
</feature>
<keyword evidence="9" id="KW-0249">Electron transport</keyword>
<sequence length="243" mass="27032">MGGVPTNYKGQVITYQNGQDKVIPGLYACGEAACASVHGANRLGANSLLDLVVFGRACANTIIQENKPGEKIGNIKQNAGEESVANIDKLRHANGDIPTADLRLSMQKPGMKEGVQKLESLYKDMENVKVSDRGMVWNTDLIETLELQNLMINSVQTIVSAEARKESRGAHHREDFQKRLDEYDYSKPLEGQQKKDIKDHWRKHSLSFVDTNSGKTTMEYRPVIDSTLDPDACEQIPPAIRSY</sequence>
<comment type="caution">
    <text evidence="15">The sequence shown here is derived from an EMBL/GenBank/DDBJ whole genome shotgun (WGS) entry which is preliminary data.</text>
</comment>
<evidence type="ECO:0000259" key="14">
    <source>
        <dbReference type="Pfam" id="PF02910"/>
    </source>
</evidence>
<dbReference type="SUPFAM" id="SSF46977">
    <property type="entry name" value="Succinate dehydrogenase/fumarate reductase flavoprotein C-terminal domain"/>
    <property type="match status" value="1"/>
</dbReference>
<dbReference type="GO" id="GO:0006121">
    <property type="term" value="P:mitochondrial electron transport, succinate to ubiquinone"/>
    <property type="evidence" value="ECO:0007669"/>
    <property type="project" value="TreeGrafter"/>
</dbReference>
<organism evidence="15 16">
    <name type="scientific">Pinctada imbricata</name>
    <name type="common">Atlantic pearl-oyster</name>
    <name type="synonym">Pinctada martensii</name>
    <dbReference type="NCBI Taxonomy" id="66713"/>
    <lineage>
        <taxon>Eukaryota</taxon>
        <taxon>Metazoa</taxon>
        <taxon>Spiralia</taxon>
        <taxon>Lophotrochozoa</taxon>
        <taxon>Mollusca</taxon>
        <taxon>Bivalvia</taxon>
        <taxon>Autobranchia</taxon>
        <taxon>Pteriomorphia</taxon>
        <taxon>Pterioida</taxon>
        <taxon>Pterioidea</taxon>
        <taxon>Pteriidae</taxon>
        <taxon>Pinctada</taxon>
    </lineage>
</organism>
<dbReference type="Gene3D" id="4.10.80.40">
    <property type="entry name" value="succinate dehydrogenase protein domain"/>
    <property type="match status" value="1"/>
</dbReference>
<dbReference type="FunFam" id="3.50.50.60:FF:001062">
    <property type="entry name" value="Succinate dehydrogenase complex, subunit A, flavoprotein (Fp)"/>
    <property type="match status" value="1"/>
</dbReference>
<dbReference type="AlphaFoldDB" id="A0AA89BLU1"/>
<evidence type="ECO:0000313" key="15">
    <source>
        <dbReference type="EMBL" id="KAK3087372.1"/>
    </source>
</evidence>
<dbReference type="GO" id="GO:0008177">
    <property type="term" value="F:succinate dehydrogenase (quinone) activity"/>
    <property type="evidence" value="ECO:0007669"/>
    <property type="project" value="UniProtKB-EC"/>
</dbReference>
<protein>
    <recommendedName>
        <fullName evidence="4">succinate dehydrogenase</fullName>
        <ecNumber evidence="4">1.3.5.1</ecNumber>
    </recommendedName>
</protein>
<gene>
    <name evidence="15" type="ORF">FSP39_005152</name>
</gene>
<dbReference type="InterPro" id="IPR036188">
    <property type="entry name" value="FAD/NAD-bd_sf"/>
</dbReference>
<keyword evidence="12" id="KW-0472">Membrane</keyword>
<keyword evidence="11" id="KW-0496">Mitochondrion</keyword>
<dbReference type="Proteomes" id="UP001186944">
    <property type="component" value="Unassembled WGS sequence"/>
</dbReference>
<evidence type="ECO:0000256" key="6">
    <source>
        <dbReference type="ARBA" id="ARBA00022630"/>
    </source>
</evidence>
<comment type="subcellular location">
    <subcellularLocation>
        <location evidence="2">Mitochondrion inner membrane</location>
        <topology evidence="2">Peripheral membrane protein</topology>
        <orientation evidence="2">Matrix side</orientation>
    </subcellularLocation>
</comment>
<keyword evidence="7" id="KW-0999">Mitochondrion inner membrane</keyword>
<dbReference type="InterPro" id="IPR015939">
    <property type="entry name" value="Fum_Rdtase/Succ_DH_flav-like_C"/>
</dbReference>
<evidence type="ECO:0000256" key="2">
    <source>
        <dbReference type="ARBA" id="ARBA00004443"/>
    </source>
</evidence>
<dbReference type="EC" id="1.3.5.1" evidence="4"/>
<name>A0AA89BLU1_PINIB</name>
<evidence type="ECO:0000256" key="11">
    <source>
        <dbReference type="ARBA" id="ARBA00023128"/>
    </source>
</evidence>
<dbReference type="InterPro" id="IPR037099">
    <property type="entry name" value="Fum_R/Succ_DH_flav-like_C_sf"/>
</dbReference>
<dbReference type="EMBL" id="VSWD01000011">
    <property type="protein sequence ID" value="KAK3087372.1"/>
    <property type="molecule type" value="Genomic_DNA"/>
</dbReference>
<dbReference type="GO" id="GO:0005743">
    <property type="term" value="C:mitochondrial inner membrane"/>
    <property type="evidence" value="ECO:0007669"/>
    <property type="project" value="UniProtKB-SubCell"/>
</dbReference>
<dbReference type="PANTHER" id="PTHR11632:SF51">
    <property type="entry name" value="SUCCINATE DEHYDROGENASE [UBIQUINONE] FLAVOPROTEIN SUBUNIT, MITOCHONDRIAL"/>
    <property type="match status" value="1"/>
</dbReference>
<evidence type="ECO:0000256" key="5">
    <source>
        <dbReference type="ARBA" id="ARBA00022448"/>
    </source>
</evidence>
<evidence type="ECO:0000256" key="12">
    <source>
        <dbReference type="ARBA" id="ARBA00023136"/>
    </source>
</evidence>
<dbReference type="Pfam" id="PF00890">
    <property type="entry name" value="FAD_binding_2"/>
    <property type="match status" value="1"/>
</dbReference>
<dbReference type="FunFam" id="4.10.80.40:FF:000004">
    <property type="entry name" value="Succinate dehydrogenase [ubiquinone] flavoprotein subunit, mitochondrial"/>
    <property type="match status" value="1"/>
</dbReference>
<evidence type="ECO:0000256" key="1">
    <source>
        <dbReference type="ARBA" id="ARBA00001974"/>
    </source>
</evidence>
<keyword evidence="6" id="KW-0285">Flavoprotein</keyword>
<accession>A0AA89BLU1</accession>
<dbReference type="Gene3D" id="1.20.58.100">
    <property type="entry name" value="Fumarate reductase/succinate dehydrogenase flavoprotein-like, C-terminal domain"/>
    <property type="match status" value="1"/>
</dbReference>
<proteinExistence type="inferred from homology"/>
<dbReference type="SUPFAM" id="SSF51905">
    <property type="entry name" value="FAD/NAD(P)-binding domain"/>
    <property type="match status" value="1"/>
</dbReference>
<evidence type="ECO:0000256" key="4">
    <source>
        <dbReference type="ARBA" id="ARBA00012792"/>
    </source>
</evidence>
<keyword evidence="10" id="KW-0560">Oxidoreductase</keyword>
<dbReference type="GO" id="GO:0009055">
    <property type="term" value="F:electron transfer activity"/>
    <property type="evidence" value="ECO:0007669"/>
    <property type="project" value="TreeGrafter"/>
</dbReference>
<reference evidence="15" key="1">
    <citation type="submission" date="2019-08" db="EMBL/GenBank/DDBJ databases">
        <title>The improved chromosome-level genome for the pearl oyster Pinctada fucata martensii using PacBio sequencing and Hi-C.</title>
        <authorList>
            <person name="Zheng Z."/>
        </authorList>
    </citation>
    <scope>NUCLEOTIDE SEQUENCE</scope>
    <source>
        <strain evidence="15">ZZ-2019</strain>
        <tissue evidence="15">Adductor muscle</tissue>
    </source>
</reference>
<keyword evidence="16" id="KW-1185">Reference proteome</keyword>
<keyword evidence="8" id="KW-0274">FAD</keyword>
<evidence type="ECO:0000256" key="3">
    <source>
        <dbReference type="ARBA" id="ARBA00008040"/>
    </source>
</evidence>
<evidence type="ECO:0000256" key="9">
    <source>
        <dbReference type="ARBA" id="ARBA00022982"/>
    </source>
</evidence>
<keyword evidence="5" id="KW-0813">Transport</keyword>
<dbReference type="GO" id="GO:0050660">
    <property type="term" value="F:flavin adenine dinucleotide binding"/>
    <property type="evidence" value="ECO:0007669"/>
    <property type="project" value="TreeGrafter"/>
</dbReference>
<comment type="similarity">
    <text evidence="3">Belongs to the FAD-dependent oxidoreductase 2 family. FRD/SDH subfamily.</text>
</comment>
<dbReference type="FunFam" id="1.20.58.100:FF:000001">
    <property type="entry name" value="Succinate dehydrogenase flavoprotein subunit (SdhA)"/>
    <property type="match status" value="1"/>
</dbReference>
<comment type="cofactor">
    <cofactor evidence="1">
        <name>FAD</name>
        <dbReference type="ChEBI" id="CHEBI:57692"/>
    </cofactor>
</comment>